<dbReference type="GO" id="GO:0006355">
    <property type="term" value="P:regulation of DNA-templated transcription"/>
    <property type="evidence" value="ECO:0007669"/>
    <property type="project" value="InterPro"/>
</dbReference>
<keyword evidence="1" id="KW-0812">Transmembrane</keyword>
<accession>A0AAE3M286</accession>
<dbReference type="SMART" id="SM00421">
    <property type="entry name" value="HTH_LUXR"/>
    <property type="match status" value="1"/>
</dbReference>
<name>A0AAE3M286_9BACT</name>
<dbReference type="InterPro" id="IPR036388">
    <property type="entry name" value="WH-like_DNA-bd_sf"/>
</dbReference>
<proteinExistence type="predicted"/>
<keyword evidence="2" id="KW-0732">Signal</keyword>
<dbReference type="Pfam" id="PF07495">
    <property type="entry name" value="Y_Y_Y"/>
    <property type="match status" value="1"/>
</dbReference>
<dbReference type="InterPro" id="IPR013783">
    <property type="entry name" value="Ig-like_fold"/>
</dbReference>
<dbReference type="Gene3D" id="2.130.10.10">
    <property type="entry name" value="YVTN repeat-like/Quinoprotein amine dehydrogenase"/>
    <property type="match status" value="2"/>
</dbReference>
<dbReference type="InterPro" id="IPR015943">
    <property type="entry name" value="WD40/YVTN_repeat-like_dom_sf"/>
</dbReference>
<protein>
    <submittedName>
        <fullName evidence="4">LuxR C-terminal-related transcriptional regulator</fullName>
    </submittedName>
</protein>
<gene>
    <name evidence="4" type="ORF">OM075_04855</name>
</gene>
<dbReference type="InterPro" id="IPR011047">
    <property type="entry name" value="Quinoprotein_ADH-like_sf"/>
</dbReference>
<dbReference type="SUPFAM" id="SSF46894">
    <property type="entry name" value="C-terminal effector domain of the bipartite response regulators"/>
    <property type="match status" value="1"/>
</dbReference>
<evidence type="ECO:0000256" key="2">
    <source>
        <dbReference type="SAM" id="SignalP"/>
    </source>
</evidence>
<evidence type="ECO:0000256" key="1">
    <source>
        <dbReference type="SAM" id="Phobius"/>
    </source>
</evidence>
<feature type="transmembrane region" description="Helical" evidence="1">
    <location>
        <begin position="753"/>
        <end position="774"/>
    </location>
</feature>
<feature type="chain" id="PRO_5041983592" evidence="2">
    <location>
        <begin position="21"/>
        <end position="966"/>
    </location>
</feature>
<dbReference type="RefSeq" id="WP_301189354.1">
    <property type="nucleotide sequence ID" value="NZ_JAPDPJ010000006.1"/>
</dbReference>
<sequence length="966" mass="112832">MKLFVRIIILFCLFFSNELAAQVKKIGIPDIEYFNRRTYHGATQNWGITQSKSGFLYFGNNYGVLEFDADQWRLYRDLGDYNVRSVHAIGDRIYAGAFNELGYFYYDSISKLQYKSLLQGPNVRNFEDFWHIYDWNGYVVFHSQKGLCFYKDDQLTHIIYPESRFVSAFVVNGLFIVQDEQAGLMEVRGNDIYPINGGKLFAGKEVKSIMSLSNSEMVIGTMNNGLYKWDMQMFEAWKVPANSLLKKINIFCGCKYSDDRLVYGTIQGGIVIVDENGEINLQIDKDKGLRNNTVLSAFVDREGNIWGGLDNGIVKVNFNSSISFLQGYYNLGTGYVMEKFKDEYYFGTNQAVFKIGAQKFKDPLKDRNDFIKVENTGGQVWSLYQDDRSLLCGHNLGVFEIKGSSANEITPDDINGVWNFKPIAENDNLLLSGTYTGLIILEYKNGKWHYRNTIKQFNESARFIEWDDQGYLWMSHGYRGVFRIKLNKDLTEATEVLIFKNTEFPDNQTPLTLTKINEKCLFTSHDGIYQYDYTEDKFVHKKDFEAMFSDGIYPNDIKEDQYRNLWCFYGDKIGVLRLLEDGTYKDIRYPFLPLDRKMVSAFEHVYVEDDKNVFFGVEDGFAHYATEDFKNYKIPFKVHLRSFKGNSDSTTYQLNYVGDSIKQNTVPTFAFRKNTFNISFVASFYEQRNVLYSTWLKNYDSGFGEWTEVNQRNYSNLTEGEYEIIIKAKNQYGVQAPPVTFKFIVLPPWYRSVFAKVVFVILFLFLVALIYYFISKRIELSKQKEKTKQQERFRIKEEQLKTAALVSEKEMIRLRNDKLRNEMVYKEKELANSTVNIIQKNELLSDIKEQLKKIVRIQEKSELEKKVRLLIKKIDRDIDTENNWQVFETHFGQVHEAFFQSLKEKHPDLTSREQKLCAYIKMGMASKDIASLMNITTRAVENNRYKLRQKLGLSQGDNLLEYIENV</sequence>
<keyword evidence="5" id="KW-1185">Reference proteome</keyword>
<dbReference type="Proteomes" id="UP001209229">
    <property type="component" value="Unassembled WGS sequence"/>
</dbReference>
<keyword evidence="1" id="KW-0472">Membrane</keyword>
<evidence type="ECO:0000313" key="5">
    <source>
        <dbReference type="Proteomes" id="UP001209229"/>
    </source>
</evidence>
<dbReference type="Gene3D" id="2.60.40.10">
    <property type="entry name" value="Immunoglobulins"/>
    <property type="match status" value="1"/>
</dbReference>
<reference evidence="4" key="1">
    <citation type="submission" date="2022-10" db="EMBL/GenBank/DDBJ databases">
        <authorList>
            <person name="Yu W.X."/>
        </authorList>
    </citation>
    <scope>NUCLEOTIDE SEQUENCE</scope>
    <source>
        <strain evidence="4">AAT</strain>
    </source>
</reference>
<dbReference type="Pfam" id="PF00196">
    <property type="entry name" value="GerE"/>
    <property type="match status" value="1"/>
</dbReference>
<organism evidence="4 5">
    <name type="scientific">Plebeiibacterium sediminum</name>
    <dbReference type="NCBI Taxonomy" id="2992112"/>
    <lineage>
        <taxon>Bacteria</taxon>
        <taxon>Pseudomonadati</taxon>
        <taxon>Bacteroidota</taxon>
        <taxon>Bacteroidia</taxon>
        <taxon>Marinilabiliales</taxon>
        <taxon>Marinilabiliaceae</taxon>
        <taxon>Plebeiibacterium</taxon>
    </lineage>
</organism>
<dbReference type="SUPFAM" id="SSF50998">
    <property type="entry name" value="Quinoprotein alcohol dehydrogenase-like"/>
    <property type="match status" value="1"/>
</dbReference>
<dbReference type="AlphaFoldDB" id="A0AAE3M286"/>
<comment type="caution">
    <text evidence="4">The sequence shown here is derived from an EMBL/GenBank/DDBJ whole genome shotgun (WGS) entry which is preliminary data.</text>
</comment>
<dbReference type="InterPro" id="IPR016032">
    <property type="entry name" value="Sig_transdc_resp-reg_C-effctor"/>
</dbReference>
<feature type="signal peptide" evidence="2">
    <location>
        <begin position="1"/>
        <end position="20"/>
    </location>
</feature>
<dbReference type="EMBL" id="JAPDPJ010000006">
    <property type="protein sequence ID" value="MCW3785783.1"/>
    <property type="molecule type" value="Genomic_DNA"/>
</dbReference>
<dbReference type="GO" id="GO:0003677">
    <property type="term" value="F:DNA binding"/>
    <property type="evidence" value="ECO:0007669"/>
    <property type="project" value="InterPro"/>
</dbReference>
<dbReference type="InterPro" id="IPR000792">
    <property type="entry name" value="Tscrpt_reg_LuxR_C"/>
</dbReference>
<evidence type="ECO:0000259" key="3">
    <source>
        <dbReference type="SMART" id="SM00421"/>
    </source>
</evidence>
<dbReference type="InterPro" id="IPR011123">
    <property type="entry name" value="Y_Y_Y"/>
</dbReference>
<feature type="domain" description="HTH luxR-type" evidence="3">
    <location>
        <begin position="906"/>
        <end position="963"/>
    </location>
</feature>
<keyword evidence="1" id="KW-1133">Transmembrane helix</keyword>
<dbReference type="Gene3D" id="1.10.10.10">
    <property type="entry name" value="Winged helix-like DNA-binding domain superfamily/Winged helix DNA-binding domain"/>
    <property type="match status" value="1"/>
</dbReference>
<evidence type="ECO:0000313" key="4">
    <source>
        <dbReference type="EMBL" id="MCW3785783.1"/>
    </source>
</evidence>